<proteinExistence type="evidence at transcript level"/>
<dbReference type="AlphaFoldDB" id="I3SS11"/>
<sequence>MGEKLGDLIWIAGGGARRTVEDGEGAVEDGREREVVVDAAGLDLAVDGSESAAGDGAVREGGRRWCHIE</sequence>
<organism evidence="1">
    <name type="scientific">Lotus japonicus</name>
    <name type="common">Lotus corniculatus var. japonicus</name>
    <dbReference type="NCBI Taxonomy" id="34305"/>
    <lineage>
        <taxon>Eukaryota</taxon>
        <taxon>Viridiplantae</taxon>
        <taxon>Streptophyta</taxon>
        <taxon>Embryophyta</taxon>
        <taxon>Tracheophyta</taxon>
        <taxon>Spermatophyta</taxon>
        <taxon>Magnoliopsida</taxon>
        <taxon>eudicotyledons</taxon>
        <taxon>Gunneridae</taxon>
        <taxon>Pentapetalae</taxon>
        <taxon>rosids</taxon>
        <taxon>fabids</taxon>
        <taxon>Fabales</taxon>
        <taxon>Fabaceae</taxon>
        <taxon>Papilionoideae</taxon>
        <taxon>50 kb inversion clade</taxon>
        <taxon>NPAAA clade</taxon>
        <taxon>Hologalegina</taxon>
        <taxon>robinioid clade</taxon>
        <taxon>Loteae</taxon>
        <taxon>Lotus</taxon>
    </lineage>
</organism>
<reference evidence="1" key="1">
    <citation type="submission" date="2012-05" db="EMBL/GenBank/DDBJ databases">
        <authorList>
            <person name="Krishnakumar V."/>
            <person name="Cheung F."/>
            <person name="Xiao Y."/>
            <person name="Chan A."/>
            <person name="Moskal W.A."/>
            <person name="Town C.D."/>
        </authorList>
    </citation>
    <scope>NUCLEOTIDE SEQUENCE</scope>
</reference>
<dbReference type="EMBL" id="BT143259">
    <property type="protein sequence ID" value="AFK43053.1"/>
    <property type="molecule type" value="mRNA"/>
</dbReference>
<name>I3SS11_LOTJA</name>
<evidence type="ECO:0000313" key="1">
    <source>
        <dbReference type="EMBL" id="AFK43053.1"/>
    </source>
</evidence>
<accession>I3SS11</accession>
<protein>
    <submittedName>
        <fullName evidence="1">Uncharacterized protein</fullName>
    </submittedName>
</protein>